<evidence type="ECO:0000313" key="1">
    <source>
        <dbReference type="EMBL" id="CAB4142078.1"/>
    </source>
</evidence>
<name>A0A6J5M5R7_9CAUD</name>
<protein>
    <submittedName>
        <fullName evidence="1">Uncharacterized protein</fullName>
    </submittedName>
</protein>
<proteinExistence type="predicted"/>
<gene>
    <name evidence="1" type="ORF">UFOVP425_31</name>
</gene>
<accession>A0A6J5M5R7</accession>
<reference evidence="1" key="1">
    <citation type="submission" date="2020-04" db="EMBL/GenBank/DDBJ databases">
        <authorList>
            <person name="Chiriac C."/>
            <person name="Salcher M."/>
            <person name="Ghai R."/>
            <person name="Kavagutti S V."/>
        </authorList>
    </citation>
    <scope>NUCLEOTIDE SEQUENCE</scope>
</reference>
<sequence length="171" mass="19645">MLTGQQVRKELESFRKYVVSQARANLTRLKKNSSKTLYDSIKGDIKYKKGDYTVEIEMESYGLFVDKGVSGKNKKYPTPYSYKSKMPPPSKLDKWIVRKGIAPRDKNGRLISRKSLQFLIARGIFKNGIAPSLFLTKPFRVAMDKLPTEVYEAYGIDIDAWMSATVKKFDR</sequence>
<dbReference type="EMBL" id="LR796399">
    <property type="protein sequence ID" value="CAB4142078.1"/>
    <property type="molecule type" value="Genomic_DNA"/>
</dbReference>
<organism evidence="1">
    <name type="scientific">uncultured Caudovirales phage</name>
    <dbReference type="NCBI Taxonomy" id="2100421"/>
    <lineage>
        <taxon>Viruses</taxon>
        <taxon>Duplodnaviria</taxon>
        <taxon>Heunggongvirae</taxon>
        <taxon>Uroviricota</taxon>
        <taxon>Caudoviricetes</taxon>
        <taxon>Peduoviridae</taxon>
        <taxon>Maltschvirus</taxon>
        <taxon>Maltschvirus maltsch</taxon>
    </lineage>
</organism>